<protein>
    <submittedName>
        <fullName evidence="2">Uncharacterized protein</fullName>
    </submittedName>
</protein>
<name>A0A550CAP5_9AGAR</name>
<sequence>MALMLAAPFIDKTNAGLLPKRPNNRRHVHSSFSFPSSKSAAPCTLSLASASASVASSVDLSAQDPPSIVPFPGELDIPEPISVAPAYTRRRANSLIAPSHPRRRVRRASSLSPLNKPRSSANSDLQLMRLVQRTVACRLRSRSSSPAQEADSDEAMDVDEQPTGDVAELLAAQDRLLYERLSAYLAKRGGAHDGMGMPCASPPQVVASLIMRHNDRTALRARSSSRSNAVRDRSPARRNGPKRITSPLGWPVQV</sequence>
<comment type="caution">
    <text evidence="2">The sequence shown here is derived from an EMBL/GenBank/DDBJ whole genome shotgun (WGS) entry which is preliminary data.</text>
</comment>
<feature type="compositionally biased region" description="Polar residues" evidence="1">
    <location>
        <begin position="109"/>
        <end position="121"/>
    </location>
</feature>
<evidence type="ECO:0000313" key="3">
    <source>
        <dbReference type="Proteomes" id="UP000320762"/>
    </source>
</evidence>
<keyword evidence="3" id="KW-1185">Reference proteome</keyword>
<reference evidence="2 3" key="1">
    <citation type="journal article" date="2019" name="New Phytol.">
        <title>Comparative genomics reveals unique wood-decay strategies and fruiting body development in the Schizophyllaceae.</title>
        <authorList>
            <person name="Almasi E."/>
            <person name="Sahu N."/>
            <person name="Krizsan K."/>
            <person name="Balint B."/>
            <person name="Kovacs G.M."/>
            <person name="Kiss B."/>
            <person name="Cseklye J."/>
            <person name="Drula E."/>
            <person name="Henrissat B."/>
            <person name="Nagy I."/>
            <person name="Chovatia M."/>
            <person name="Adam C."/>
            <person name="LaButti K."/>
            <person name="Lipzen A."/>
            <person name="Riley R."/>
            <person name="Grigoriev I.V."/>
            <person name="Nagy L.G."/>
        </authorList>
    </citation>
    <scope>NUCLEOTIDE SEQUENCE [LARGE SCALE GENOMIC DNA]</scope>
    <source>
        <strain evidence="2 3">NL-1724</strain>
    </source>
</reference>
<feature type="region of interest" description="Disordered" evidence="1">
    <location>
        <begin position="138"/>
        <end position="160"/>
    </location>
</feature>
<feature type="region of interest" description="Disordered" evidence="1">
    <location>
        <begin position="93"/>
        <end position="121"/>
    </location>
</feature>
<accession>A0A550CAP5</accession>
<dbReference type="EMBL" id="VDMD01000015">
    <property type="protein sequence ID" value="TRM61868.1"/>
    <property type="molecule type" value="Genomic_DNA"/>
</dbReference>
<feature type="region of interest" description="Disordered" evidence="1">
    <location>
        <begin position="218"/>
        <end position="254"/>
    </location>
</feature>
<feature type="compositionally biased region" description="Acidic residues" evidence="1">
    <location>
        <begin position="150"/>
        <end position="160"/>
    </location>
</feature>
<dbReference type="OrthoDB" id="3000538at2759"/>
<evidence type="ECO:0000313" key="2">
    <source>
        <dbReference type="EMBL" id="TRM61868.1"/>
    </source>
</evidence>
<organism evidence="2 3">
    <name type="scientific">Schizophyllum amplum</name>
    <dbReference type="NCBI Taxonomy" id="97359"/>
    <lineage>
        <taxon>Eukaryota</taxon>
        <taxon>Fungi</taxon>
        <taxon>Dikarya</taxon>
        <taxon>Basidiomycota</taxon>
        <taxon>Agaricomycotina</taxon>
        <taxon>Agaricomycetes</taxon>
        <taxon>Agaricomycetidae</taxon>
        <taxon>Agaricales</taxon>
        <taxon>Schizophyllaceae</taxon>
        <taxon>Schizophyllum</taxon>
    </lineage>
</organism>
<dbReference type="AlphaFoldDB" id="A0A550CAP5"/>
<evidence type="ECO:0000256" key="1">
    <source>
        <dbReference type="SAM" id="MobiDB-lite"/>
    </source>
</evidence>
<gene>
    <name evidence="2" type="ORF">BD626DRAFT_570571</name>
</gene>
<proteinExistence type="predicted"/>
<dbReference type="Proteomes" id="UP000320762">
    <property type="component" value="Unassembled WGS sequence"/>
</dbReference>